<organism evidence="1 2">
    <name type="scientific">Fulvivirga imtechensis AK7</name>
    <dbReference type="NCBI Taxonomy" id="1237149"/>
    <lineage>
        <taxon>Bacteria</taxon>
        <taxon>Pseudomonadati</taxon>
        <taxon>Bacteroidota</taxon>
        <taxon>Cytophagia</taxon>
        <taxon>Cytophagales</taxon>
        <taxon>Fulvivirgaceae</taxon>
        <taxon>Fulvivirga</taxon>
    </lineage>
</organism>
<keyword evidence="2" id="KW-1185">Reference proteome</keyword>
<reference evidence="1 2" key="1">
    <citation type="submission" date="2012-12" db="EMBL/GenBank/DDBJ databases">
        <title>Genome assembly of Fulvivirga imtechensis AK7.</title>
        <authorList>
            <person name="Nupur N."/>
            <person name="Khatri I."/>
            <person name="Kumar R."/>
            <person name="Subramanian S."/>
            <person name="Pinnaka A."/>
        </authorList>
    </citation>
    <scope>NUCLEOTIDE SEQUENCE [LARGE SCALE GENOMIC DNA]</scope>
    <source>
        <strain evidence="1 2">AK7</strain>
    </source>
</reference>
<protein>
    <submittedName>
        <fullName evidence="1">Uncharacterized protein</fullName>
    </submittedName>
</protein>
<dbReference type="STRING" id="1237149.C900_02417"/>
<dbReference type="EMBL" id="AMZN01000036">
    <property type="protein sequence ID" value="ELR71609.1"/>
    <property type="molecule type" value="Genomic_DNA"/>
</dbReference>
<name>L8JVH1_9BACT</name>
<dbReference type="Proteomes" id="UP000011135">
    <property type="component" value="Unassembled WGS sequence"/>
</dbReference>
<comment type="caution">
    <text evidence="1">The sequence shown here is derived from an EMBL/GenBank/DDBJ whole genome shotgun (WGS) entry which is preliminary data.</text>
</comment>
<accession>L8JVH1</accession>
<proteinExistence type="predicted"/>
<gene>
    <name evidence="1" type="ORF">C900_02417</name>
</gene>
<evidence type="ECO:0000313" key="1">
    <source>
        <dbReference type="EMBL" id="ELR71609.1"/>
    </source>
</evidence>
<dbReference type="AlphaFoldDB" id="L8JVH1"/>
<evidence type="ECO:0000313" key="2">
    <source>
        <dbReference type="Proteomes" id="UP000011135"/>
    </source>
</evidence>
<sequence>MPGYQESMIQLNTIHQHHQRYISLGVQTIVIETPASIPIFLQLQTTCITTDPMLAGIKLQPGGIDQ</sequence>